<keyword evidence="1" id="KW-0732">Signal</keyword>
<evidence type="ECO:0000256" key="1">
    <source>
        <dbReference type="SAM" id="SignalP"/>
    </source>
</evidence>
<feature type="domain" description="Inhibitor I9" evidence="2">
    <location>
        <begin position="45"/>
        <end position="123"/>
    </location>
</feature>
<evidence type="ECO:0000313" key="4">
    <source>
        <dbReference type="Proteomes" id="UP000275267"/>
    </source>
</evidence>
<dbReference type="PANTHER" id="PTHR48222:SF4">
    <property type="entry name" value="PROTEINASE INHIBITOR, PROPEPTIDE"/>
    <property type="match status" value="1"/>
</dbReference>
<dbReference type="STRING" id="4540.A0A3L6T0Y8"/>
<dbReference type="InterPro" id="IPR010259">
    <property type="entry name" value="S8pro/Inhibitor_I9"/>
</dbReference>
<dbReference type="OrthoDB" id="695927at2759"/>
<dbReference type="EMBL" id="PQIB02000003">
    <property type="protein sequence ID" value="RLN29651.1"/>
    <property type="molecule type" value="Genomic_DNA"/>
</dbReference>
<protein>
    <recommendedName>
        <fullName evidence="2">Inhibitor I9 domain-containing protein</fullName>
    </recommendedName>
</protein>
<proteinExistence type="predicted"/>
<keyword evidence="4" id="KW-1185">Reference proteome</keyword>
<feature type="signal peptide" evidence="1">
    <location>
        <begin position="1"/>
        <end position="17"/>
    </location>
</feature>
<comment type="caution">
    <text evidence="3">The sequence shown here is derived from an EMBL/GenBank/DDBJ whole genome shotgun (WGS) entry which is preliminary data.</text>
</comment>
<gene>
    <name evidence="3" type="ORF">C2845_PM05G04370</name>
</gene>
<accession>A0A3L6T0Y8</accession>
<evidence type="ECO:0000313" key="3">
    <source>
        <dbReference type="EMBL" id="RLN29651.1"/>
    </source>
</evidence>
<dbReference type="InterPro" id="IPR037045">
    <property type="entry name" value="S8pro/Inhibitor_I9_sf"/>
</dbReference>
<evidence type="ECO:0000259" key="2">
    <source>
        <dbReference type="Pfam" id="PF05922"/>
    </source>
</evidence>
<dbReference type="PANTHER" id="PTHR48222">
    <property type="entry name" value="PROTEINASE INHIBITOR, PROPEPTIDE"/>
    <property type="match status" value="1"/>
</dbReference>
<sequence length="127" mass="14021">MAMASAFIVATVLLCSSTLLFLCTAPSSFRGLHAAAPSPSSKYKKYIVFLTPPPDAAAMDDDARRSWYQSFLPSNLTDSGEPRIIYTYKTLFQGFAAWLTEAELDAMSKKPGFSSWYPEIILHPTTL</sequence>
<dbReference type="Gene3D" id="3.30.70.80">
    <property type="entry name" value="Peptidase S8 propeptide/proteinase inhibitor I9"/>
    <property type="match status" value="1"/>
</dbReference>
<dbReference type="Proteomes" id="UP000275267">
    <property type="component" value="Unassembled WGS sequence"/>
</dbReference>
<dbReference type="Pfam" id="PF05922">
    <property type="entry name" value="Inhibitor_I9"/>
    <property type="match status" value="1"/>
</dbReference>
<feature type="chain" id="PRO_5017992166" description="Inhibitor I9 domain-containing protein" evidence="1">
    <location>
        <begin position="18"/>
        <end position="127"/>
    </location>
</feature>
<name>A0A3L6T0Y8_PANMI</name>
<organism evidence="3 4">
    <name type="scientific">Panicum miliaceum</name>
    <name type="common">Proso millet</name>
    <name type="synonym">Broomcorn millet</name>
    <dbReference type="NCBI Taxonomy" id="4540"/>
    <lineage>
        <taxon>Eukaryota</taxon>
        <taxon>Viridiplantae</taxon>
        <taxon>Streptophyta</taxon>
        <taxon>Embryophyta</taxon>
        <taxon>Tracheophyta</taxon>
        <taxon>Spermatophyta</taxon>
        <taxon>Magnoliopsida</taxon>
        <taxon>Liliopsida</taxon>
        <taxon>Poales</taxon>
        <taxon>Poaceae</taxon>
        <taxon>PACMAD clade</taxon>
        <taxon>Panicoideae</taxon>
        <taxon>Panicodae</taxon>
        <taxon>Paniceae</taxon>
        <taxon>Panicinae</taxon>
        <taxon>Panicum</taxon>
        <taxon>Panicum sect. Panicum</taxon>
    </lineage>
</organism>
<dbReference type="AlphaFoldDB" id="A0A3L6T0Y8"/>
<reference evidence="4" key="1">
    <citation type="journal article" date="2019" name="Nat. Commun.">
        <title>The genome of broomcorn millet.</title>
        <authorList>
            <person name="Zou C."/>
            <person name="Miki D."/>
            <person name="Li D."/>
            <person name="Tang Q."/>
            <person name="Xiao L."/>
            <person name="Rajput S."/>
            <person name="Deng P."/>
            <person name="Jia W."/>
            <person name="Huang R."/>
            <person name="Zhang M."/>
            <person name="Sun Y."/>
            <person name="Hu J."/>
            <person name="Fu X."/>
            <person name="Schnable P.S."/>
            <person name="Li F."/>
            <person name="Zhang H."/>
            <person name="Feng B."/>
            <person name="Zhu X."/>
            <person name="Liu R."/>
            <person name="Schnable J.C."/>
            <person name="Zhu J.-K."/>
            <person name="Zhang H."/>
        </authorList>
    </citation>
    <scope>NUCLEOTIDE SEQUENCE [LARGE SCALE GENOMIC DNA]</scope>
</reference>